<keyword evidence="10" id="KW-0807">Transducer</keyword>
<dbReference type="EMBL" id="DF973649">
    <property type="protein sequence ID" value="GAU37006.1"/>
    <property type="molecule type" value="Genomic_DNA"/>
</dbReference>
<evidence type="ECO:0000259" key="14">
    <source>
        <dbReference type="PROSITE" id="PS50008"/>
    </source>
</evidence>
<evidence type="ECO:0000256" key="10">
    <source>
        <dbReference type="ARBA" id="ARBA00023224"/>
    </source>
</evidence>
<feature type="compositionally biased region" description="Basic and acidic residues" evidence="12">
    <location>
        <begin position="123"/>
        <end position="144"/>
    </location>
</feature>
<evidence type="ECO:0000256" key="4">
    <source>
        <dbReference type="ARBA" id="ARBA00012368"/>
    </source>
</evidence>
<dbReference type="GO" id="GO:0048015">
    <property type="term" value="P:phosphatidylinositol-mediated signaling"/>
    <property type="evidence" value="ECO:0007669"/>
    <property type="project" value="TreeGrafter"/>
</dbReference>
<dbReference type="SUPFAM" id="SSF51695">
    <property type="entry name" value="PLC-like phosphodiesterases"/>
    <property type="match status" value="1"/>
</dbReference>
<feature type="region of interest" description="Disordered" evidence="12">
    <location>
        <begin position="122"/>
        <end position="144"/>
    </location>
</feature>
<evidence type="ECO:0000256" key="6">
    <source>
        <dbReference type="ARBA" id="ARBA00022801"/>
    </source>
</evidence>
<dbReference type="PROSITE" id="PS50004">
    <property type="entry name" value="C2"/>
    <property type="match status" value="1"/>
</dbReference>
<keyword evidence="6 11" id="KW-0378">Hydrolase</keyword>
<dbReference type="SUPFAM" id="SSF49562">
    <property type="entry name" value="C2 domain (Calcium/lipid-binding domain, CaLB)"/>
    <property type="match status" value="1"/>
</dbReference>
<dbReference type="PRINTS" id="PR00390">
    <property type="entry name" value="PHPHLIPASEC"/>
</dbReference>
<dbReference type="SMART" id="SM00149">
    <property type="entry name" value="PLCYc"/>
    <property type="match status" value="1"/>
</dbReference>
<evidence type="ECO:0000256" key="8">
    <source>
        <dbReference type="ARBA" id="ARBA00023098"/>
    </source>
</evidence>
<accession>A0A2Z6MYX3</accession>
<feature type="domain" description="PI-PLC Y-box" evidence="14">
    <location>
        <begin position="176"/>
        <end position="262"/>
    </location>
</feature>
<evidence type="ECO:0000313" key="16">
    <source>
        <dbReference type="Proteomes" id="UP000242715"/>
    </source>
</evidence>
<dbReference type="Proteomes" id="UP000242715">
    <property type="component" value="Unassembled WGS sequence"/>
</dbReference>
<dbReference type="AlphaFoldDB" id="A0A2Z6MYX3"/>
<reference evidence="16" key="1">
    <citation type="journal article" date="2017" name="Front. Plant Sci.">
        <title>Climate Clever Clovers: New Paradigm to Reduce the Environmental Footprint of Ruminants by Breeding Low Methanogenic Forages Utilizing Haplotype Variation.</title>
        <authorList>
            <person name="Kaur P."/>
            <person name="Appels R."/>
            <person name="Bayer P.E."/>
            <person name="Keeble-Gagnere G."/>
            <person name="Wang J."/>
            <person name="Hirakawa H."/>
            <person name="Shirasawa K."/>
            <person name="Vercoe P."/>
            <person name="Stefanova K."/>
            <person name="Durmic Z."/>
            <person name="Nichols P."/>
            <person name="Revell C."/>
            <person name="Isobe S.N."/>
            <person name="Edwards D."/>
            <person name="Erskine W."/>
        </authorList>
    </citation>
    <scope>NUCLEOTIDE SEQUENCE [LARGE SCALE GENOMIC DNA]</scope>
    <source>
        <strain evidence="16">cv. Daliak</strain>
    </source>
</reference>
<evidence type="ECO:0000256" key="3">
    <source>
        <dbReference type="ARBA" id="ARBA00004202"/>
    </source>
</evidence>
<evidence type="ECO:0000259" key="13">
    <source>
        <dbReference type="PROSITE" id="PS50004"/>
    </source>
</evidence>
<dbReference type="Gene3D" id="2.60.40.150">
    <property type="entry name" value="C2 domain"/>
    <property type="match status" value="1"/>
</dbReference>
<evidence type="ECO:0000256" key="2">
    <source>
        <dbReference type="ARBA" id="ARBA00001913"/>
    </source>
</evidence>
<dbReference type="InterPro" id="IPR000909">
    <property type="entry name" value="PLipase_C_PInositol-sp_X_dom"/>
</dbReference>
<dbReference type="Gene3D" id="3.20.20.190">
    <property type="entry name" value="Phosphatidylinositol (PI) phosphodiesterase"/>
    <property type="match status" value="1"/>
</dbReference>
<dbReference type="SMART" id="SM00239">
    <property type="entry name" value="C2"/>
    <property type="match status" value="1"/>
</dbReference>
<dbReference type="GO" id="GO:0004435">
    <property type="term" value="F:phosphatidylinositol-4,5-bisphosphate phospholipase C activity"/>
    <property type="evidence" value="ECO:0007669"/>
    <property type="project" value="UniProtKB-EC"/>
</dbReference>
<dbReference type="Pfam" id="PF00168">
    <property type="entry name" value="C2"/>
    <property type="match status" value="1"/>
</dbReference>
<dbReference type="CDD" id="cd00275">
    <property type="entry name" value="C2_PLC_like"/>
    <property type="match status" value="1"/>
</dbReference>
<keyword evidence="7 11" id="KW-0442">Lipid degradation</keyword>
<comment type="cofactor">
    <cofactor evidence="2">
        <name>Ca(2+)</name>
        <dbReference type="ChEBI" id="CHEBI:29108"/>
    </cofactor>
</comment>
<feature type="domain" description="C2" evidence="13">
    <location>
        <begin position="264"/>
        <end position="392"/>
    </location>
</feature>
<evidence type="ECO:0000256" key="11">
    <source>
        <dbReference type="RuleBase" id="RU361133"/>
    </source>
</evidence>
<gene>
    <name evidence="15" type="ORF">TSUD_150410</name>
</gene>
<dbReference type="InterPro" id="IPR035892">
    <property type="entry name" value="C2_domain_sf"/>
</dbReference>
<dbReference type="Pfam" id="PF00387">
    <property type="entry name" value="PI-PLC-Y"/>
    <property type="match status" value="1"/>
</dbReference>
<comment type="subcellular location">
    <subcellularLocation>
        <location evidence="3">Cell membrane</location>
        <topology evidence="3">Peripheral membrane protein</topology>
    </subcellularLocation>
</comment>
<dbReference type="InterPro" id="IPR001192">
    <property type="entry name" value="PI-PLC_fam"/>
</dbReference>
<dbReference type="GO" id="GO:0016042">
    <property type="term" value="P:lipid catabolic process"/>
    <property type="evidence" value="ECO:0007669"/>
    <property type="project" value="UniProtKB-KW"/>
</dbReference>
<dbReference type="GO" id="GO:0051209">
    <property type="term" value="P:release of sequestered calcium ion into cytosol"/>
    <property type="evidence" value="ECO:0007669"/>
    <property type="project" value="TreeGrafter"/>
</dbReference>
<evidence type="ECO:0000256" key="7">
    <source>
        <dbReference type="ARBA" id="ARBA00022963"/>
    </source>
</evidence>
<dbReference type="InterPro" id="IPR017946">
    <property type="entry name" value="PLC-like_Pdiesterase_TIM-brl"/>
</dbReference>
<dbReference type="InterPro" id="IPR001711">
    <property type="entry name" value="PLipase_C_Pinositol-sp_Y"/>
</dbReference>
<dbReference type="PANTHER" id="PTHR10336">
    <property type="entry name" value="PHOSPHOINOSITIDE-SPECIFIC PHOSPHOLIPASE C FAMILY PROTEIN"/>
    <property type="match status" value="1"/>
</dbReference>
<evidence type="ECO:0000256" key="1">
    <source>
        <dbReference type="ARBA" id="ARBA00001195"/>
    </source>
</evidence>
<dbReference type="Pfam" id="PF00388">
    <property type="entry name" value="PI-PLC-X"/>
    <property type="match status" value="1"/>
</dbReference>
<organism evidence="15 16">
    <name type="scientific">Trifolium subterraneum</name>
    <name type="common">Subterranean clover</name>
    <dbReference type="NCBI Taxonomy" id="3900"/>
    <lineage>
        <taxon>Eukaryota</taxon>
        <taxon>Viridiplantae</taxon>
        <taxon>Streptophyta</taxon>
        <taxon>Embryophyta</taxon>
        <taxon>Tracheophyta</taxon>
        <taxon>Spermatophyta</taxon>
        <taxon>Magnoliopsida</taxon>
        <taxon>eudicotyledons</taxon>
        <taxon>Gunneridae</taxon>
        <taxon>Pentapetalae</taxon>
        <taxon>rosids</taxon>
        <taxon>fabids</taxon>
        <taxon>Fabales</taxon>
        <taxon>Fabaceae</taxon>
        <taxon>Papilionoideae</taxon>
        <taxon>50 kb inversion clade</taxon>
        <taxon>NPAAA clade</taxon>
        <taxon>Hologalegina</taxon>
        <taxon>IRL clade</taxon>
        <taxon>Trifolieae</taxon>
        <taxon>Trifolium</taxon>
    </lineage>
</organism>
<dbReference type="PANTHER" id="PTHR10336:SF172">
    <property type="entry name" value="PHOSPHOINOSITIDE PHOSPHOLIPASE C"/>
    <property type="match status" value="1"/>
</dbReference>
<evidence type="ECO:0000256" key="9">
    <source>
        <dbReference type="ARBA" id="ARBA00023136"/>
    </source>
</evidence>
<protein>
    <recommendedName>
        <fullName evidence="4 11">Phosphoinositide phospholipase C</fullName>
        <ecNumber evidence="4 11">3.1.4.11</ecNumber>
    </recommendedName>
</protein>
<dbReference type="SMART" id="SM00148">
    <property type="entry name" value="PLCXc"/>
    <property type="match status" value="1"/>
</dbReference>
<dbReference type="GO" id="GO:0005886">
    <property type="term" value="C:plasma membrane"/>
    <property type="evidence" value="ECO:0007669"/>
    <property type="project" value="UniProtKB-SubCell"/>
</dbReference>
<dbReference type="EC" id="3.1.4.11" evidence="4 11"/>
<keyword evidence="9" id="KW-0472">Membrane</keyword>
<keyword evidence="16" id="KW-1185">Reference proteome</keyword>
<name>A0A2Z6MYX3_TRISU</name>
<keyword evidence="5" id="KW-1003">Cell membrane</keyword>
<dbReference type="FunFam" id="2.60.40.150:FF:000060">
    <property type="entry name" value="Phosphoinositide phospholipase C"/>
    <property type="match status" value="1"/>
</dbReference>
<dbReference type="OrthoDB" id="269822at2759"/>
<dbReference type="PROSITE" id="PS50007">
    <property type="entry name" value="PIPLC_X_DOMAIN"/>
    <property type="match status" value="1"/>
</dbReference>
<proteinExistence type="predicted"/>
<evidence type="ECO:0000313" key="15">
    <source>
        <dbReference type="EMBL" id="GAU37006.1"/>
    </source>
</evidence>
<dbReference type="PROSITE" id="PS50008">
    <property type="entry name" value="PIPLC_Y_DOMAIN"/>
    <property type="match status" value="1"/>
</dbReference>
<evidence type="ECO:0000256" key="12">
    <source>
        <dbReference type="SAM" id="MobiDB-lite"/>
    </source>
</evidence>
<comment type="catalytic activity">
    <reaction evidence="1 11">
        <text>a 1,2-diacyl-sn-glycero-3-phospho-(1D-myo-inositol-4,5-bisphosphate) + H2O = 1D-myo-inositol 1,4,5-trisphosphate + a 1,2-diacyl-sn-glycerol + H(+)</text>
        <dbReference type="Rhea" id="RHEA:33179"/>
        <dbReference type="ChEBI" id="CHEBI:15377"/>
        <dbReference type="ChEBI" id="CHEBI:15378"/>
        <dbReference type="ChEBI" id="CHEBI:17815"/>
        <dbReference type="ChEBI" id="CHEBI:58456"/>
        <dbReference type="ChEBI" id="CHEBI:203600"/>
        <dbReference type="EC" id="3.1.4.11"/>
    </reaction>
</comment>
<sequence>MVLIFVIALQVHDDMNGPLSHYFMYTGHNSYLTGNQLTSESSDEPIIEALKQGVRVIELDLWASTKHGGIKVVHGRTLTTPVSLTTCLESIKKHAFLKSHFPVILTLEDHLTPKLQAKFAQHVSDEDKKDINTSDHKSKQQNPREYRHLITIHGGKSEGCMKDSLKVDGGKVRRLSLCEKKLKTASESHGADLIKFTQKNILRIFPKGERVQSSNFRPHLGWMYGAQMVAFNMQGYGKSLWLMQGMFKANGGCGYVKKPEFLIQEGAGNEVFDPKITLPVKQILKVKVYKGVGWKSDFSRTHFDQFSPPDFYAKVYIVGVGADCAKKKTRVKMDNWYPIWDEEFEFKLTVPELALLRMEVNDKDQTKDDFAGQTCLPVSELRCGFRSVRLCDRKGKELKSVKLLLRFQLETL</sequence>
<keyword evidence="8 11" id="KW-0443">Lipid metabolism</keyword>
<dbReference type="InterPro" id="IPR000008">
    <property type="entry name" value="C2_dom"/>
</dbReference>
<dbReference type="GO" id="GO:0006950">
    <property type="term" value="P:response to stress"/>
    <property type="evidence" value="ECO:0007669"/>
    <property type="project" value="UniProtKB-ARBA"/>
</dbReference>
<evidence type="ECO:0000256" key="5">
    <source>
        <dbReference type="ARBA" id="ARBA00022475"/>
    </source>
</evidence>